<organism evidence="15 16">
    <name type="scientific">Cercospora zeae-maydis SCOH1-5</name>
    <dbReference type="NCBI Taxonomy" id="717836"/>
    <lineage>
        <taxon>Eukaryota</taxon>
        <taxon>Fungi</taxon>
        <taxon>Dikarya</taxon>
        <taxon>Ascomycota</taxon>
        <taxon>Pezizomycotina</taxon>
        <taxon>Dothideomycetes</taxon>
        <taxon>Dothideomycetidae</taxon>
        <taxon>Mycosphaerellales</taxon>
        <taxon>Mycosphaerellaceae</taxon>
        <taxon>Cercospora</taxon>
    </lineage>
</organism>
<dbReference type="SUPFAM" id="SSF103473">
    <property type="entry name" value="MFS general substrate transporter"/>
    <property type="match status" value="1"/>
</dbReference>
<evidence type="ECO:0000256" key="2">
    <source>
        <dbReference type="ARBA" id="ARBA00022448"/>
    </source>
</evidence>
<feature type="compositionally biased region" description="Basic and acidic residues" evidence="12">
    <location>
        <begin position="518"/>
        <end position="539"/>
    </location>
</feature>
<evidence type="ECO:0000256" key="11">
    <source>
        <dbReference type="ARBA" id="ARBA00077167"/>
    </source>
</evidence>
<keyword evidence="3" id="KW-1003">Cell membrane</keyword>
<gene>
    <name evidence="15" type="ORF">CERZMDRAFT_51185</name>
</gene>
<proteinExistence type="inferred from homology"/>
<feature type="transmembrane region" description="Helical" evidence="13">
    <location>
        <begin position="120"/>
        <end position="140"/>
    </location>
</feature>
<accession>A0A6A6EZ38</accession>
<keyword evidence="4 13" id="KW-0812">Transmembrane</keyword>
<evidence type="ECO:0000256" key="13">
    <source>
        <dbReference type="SAM" id="Phobius"/>
    </source>
</evidence>
<evidence type="ECO:0000256" key="1">
    <source>
        <dbReference type="ARBA" id="ARBA00004651"/>
    </source>
</evidence>
<evidence type="ECO:0000313" key="16">
    <source>
        <dbReference type="Proteomes" id="UP000799539"/>
    </source>
</evidence>
<comment type="similarity">
    <text evidence="7">Belongs to the major facilitator superfamily. CAR1 family.</text>
</comment>
<feature type="transmembrane region" description="Helical" evidence="13">
    <location>
        <begin position="388"/>
        <end position="410"/>
    </location>
</feature>
<dbReference type="FunFam" id="1.20.1250.20:FF:000011">
    <property type="entry name" value="MFS multidrug transporter, putative"/>
    <property type="match status" value="1"/>
</dbReference>
<feature type="transmembrane region" description="Helical" evidence="13">
    <location>
        <begin position="360"/>
        <end position="382"/>
    </location>
</feature>
<feature type="compositionally biased region" description="Basic and acidic residues" evidence="12">
    <location>
        <begin position="548"/>
        <end position="559"/>
    </location>
</feature>
<keyword evidence="6 13" id="KW-0472">Membrane</keyword>
<dbReference type="Proteomes" id="UP000799539">
    <property type="component" value="Unassembled WGS sequence"/>
</dbReference>
<dbReference type="Pfam" id="PF07690">
    <property type="entry name" value="MFS_1"/>
    <property type="match status" value="1"/>
</dbReference>
<name>A0A6A6EZ38_9PEZI</name>
<protein>
    <recommendedName>
        <fullName evidence="10">Cercosporin MFS transporter CTB4</fullName>
    </recommendedName>
    <alternativeName>
        <fullName evidence="11">Cercosporin toxin biosynthesis cluster protein 4</fullName>
    </alternativeName>
</protein>
<evidence type="ECO:0000313" key="15">
    <source>
        <dbReference type="EMBL" id="KAF2207488.1"/>
    </source>
</evidence>
<keyword evidence="5 13" id="KW-1133">Transmembrane helix</keyword>
<feature type="transmembrane region" description="Helical" evidence="13">
    <location>
        <begin position="84"/>
        <end position="108"/>
    </location>
</feature>
<evidence type="ECO:0000256" key="3">
    <source>
        <dbReference type="ARBA" id="ARBA00022475"/>
    </source>
</evidence>
<keyword evidence="2" id="KW-0813">Transport</keyword>
<dbReference type="EMBL" id="ML992703">
    <property type="protein sequence ID" value="KAF2207488.1"/>
    <property type="molecule type" value="Genomic_DNA"/>
</dbReference>
<comment type="similarity">
    <text evidence="8">Belongs to the major facilitator superfamily. DHA1 family. Polyamines/proton antiporter (TC 2.A.1.2.16) subfamily.</text>
</comment>
<evidence type="ECO:0000256" key="8">
    <source>
        <dbReference type="ARBA" id="ARBA00038459"/>
    </source>
</evidence>
<sequence length="559" mass="61694">MDSLERVLSRPVAKPYRSRTVKNDVIHLNENGHVDFFEGDVENPKNWSVARRWYITIVSIFIVISATFASSSPTGCLNSISEHFGVSVLVSNLVTTLYLLGYCFGPLLWAPLSERIGRRWVCYATYICYFMFTFLCAFTDTFAGLLVGRFLTGTFASAALSNVPGVLADLWEPVERGNAMVVFSMMTFAGPALGPVVSGFLELKKSWRWAFYVLLWLAALTLAPLFTIPETFPEQVLVNKAKRIRRAKVPGYEHVQAPKEASGESLAQIFRITLTRPWIILWDPISLLVAIYLSVVYALLYMLYPIVFAEMRGWNSGVSALPLIGTMLGACIAGAMVFYESTLGKKRMLAGIPRKPEDRMPLAMIGGVLFPVAMFAIAWTANFNSVHWIVPTVAGMFLSTAIVLIFVSYLSYLADTYLSYAASAIAANTVCRSAFGAVAPLFTAQMFEALGVGGAGSLIGGVAVLLAPIPFLFWKYGEKIRQRSKFAPTENDAETGPKNHDIPSSRLRESQAEGSSSDEERAGDGNFAEVEKRLQDVRTQDPYLDATGQEKAERIDERV</sequence>
<feature type="transmembrane region" description="Helical" evidence="13">
    <location>
        <begin position="320"/>
        <end position="339"/>
    </location>
</feature>
<dbReference type="CDD" id="cd17323">
    <property type="entry name" value="MFS_Tpo1_MDR_like"/>
    <property type="match status" value="1"/>
</dbReference>
<dbReference type="PROSITE" id="PS50850">
    <property type="entry name" value="MFS"/>
    <property type="match status" value="1"/>
</dbReference>
<evidence type="ECO:0000256" key="9">
    <source>
        <dbReference type="ARBA" id="ARBA00053977"/>
    </source>
</evidence>
<evidence type="ECO:0000256" key="10">
    <source>
        <dbReference type="ARBA" id="ARBA00069139"/>
    </source>
</evidence>
<feature type="compositionally biased region" description="Basic and acidic residues" evidence="12">
    <location>
        <begin position="495"/>
        <end position="511"/>
    </location>
</feature>
<evidence type="ECO:0000256" key="6">
    <source>
        <dbReference type="ARBA" id="ARBA00023136"/>
    </source>
</evidence>
<dbReference type="PANTHER" id="PTHR23502:SF186">
    <property type="entry name" value="MAJOR FACILITATOR SUPERFAMILY (MFS) PROFILE DOMAIN-CONTAINING PROTEIN"/>
    <property type="match status" value="1"/>
</dbReference>
<evidence type="ECO:0000259" key="14">
    <source>
        <dbReference type="PROSITE" id="PS50850"/>
    </source>
</evidence>
<evidence type="ECO:0000256" key="7">
    <source>
        <dbReference type="ARBA" id="ARBA00038347"/>
    </source>
</evidence>
<feature type="transmembrane region" description="Helical" evidence="13">
    <location>
        <begin position="53"/>
        <end position="72"/>
    </location>
</feature>
<dbReference type="GO" id="GO:0022857">
    <property type="term" value="F:transmembrane transporter activity"/>
    <property type="evidence" value="ECO:0007669"/>
    <property type="project" value="InterPro"/>
</dbReference>
<feature type="region of interest" description="Disordered" evidence="12">
    <location>
        <begin position="486"/>
        <end position="559"/>
    </location>
</feature>
<evidence type="ECO:0000256" key="12">
    <source>
        <dbReference type="SAM" id="MobiDB-lite"/>
    </source>
</evidence>
<dbReference type="GO" id="GO:0005886">
    <property type="term" value="C:plasma membrane"/>
    <property type="evidence" value="ECO:0007669"/>
    <property type="project" value="UniProtKB-SubCell"/>
</dbReference>
<feature type="transmembrane region" description="Helical" evidence="13">
    <location>
        <begin position="454"/>
        <end position="474"/>
    </location>
</feature>
<evidence type="ECO:0000256" key="5">
    <source>
        <dbReference type="ARBA" id="ARBA00022989"/>
    </source>
</evidence>
<dbReference type="OrthoDB" id="6770063at2759"/>
<evidence type="ECO:0000256" key="4">
    <source>
        <dbReference type="ARBA" id="ARBA00022692"/>
    </source>
</evidence>
<dbReference type="InterPro" id="IPR036259">
    <property type="entry name" value="MFS_trans_sf"/>
</dbReference>
<comment type="function">
    <text evidence="9">MFS transporter; part of the gene cluster that mediates the biosynthesis of cercosporin, a light-activated, non-host-selective toxin. The perylenequinone chromophore of cercosporin absorbs light energy to attain an electronically-activated triplet state and produces active oxygen species such as the hydroxyl radical, superoxide, hydrogen peroxide or singlet oxygen upon reaction with oxygen molecules. These reactive oxygen species cause damage to various cellular components including lipids, proteins and nucleic acids. Responsible for secretion and accumulation of cercosporin, but does not play any roles in self-protection against the toxicity of cercosporin.</text>
</comment>
<feature type="transmembrane region" description="Helical" evidence="13">
    <location>
        <begin position="209"/>
        <end position="228"/>
    </location>
</feature>
<dbReference type="InterPro" id="IPR011701">
    <property type="entry name" value="MFS"/>
</dbReference>
<dbReference type="InterPro" id="IPR020846">
    <property type="entry name" value="MFS_dom"/>
</dbReference>
<reference evidence="15" key="1">
    <citation type="journal article" date="2020" name="Stud. Mycol.">
        <title>101 Dothideomycetes genomes: a test case for predicting lifestyles and emergence of pathogens.</title>
        <authorList>
            <person name="Haridas S."/>
            <person name="Albert R."/>
            <person name="Binder M."/>
            <person name="Bloem J."/>
            <person name="Labutti K."/>
            <person name="Salamov A."/>
            <person name="Andreopoulos B."/>
            <person name="Baker S."/>
            <person name="Barry K."/>
            <person name="Bills G."/>
            <person name="Bluhm B."/>
            <person name="Cannon C."/>
            <person name="Castanera R."/>
            <person name="Culley D."/>
            <person name="Daum C."/>
            <person name="Ezra D."/>
            <person name="Gonzalez J."/>
            <person name="Henrissat B."/>
            <person name="Kuo A."/>
            <person name="Liang C."/>
            <person name="Lipzen A."/>
            <person name="Lutzoni F."/>
            <person name="Magnuson J."/>
            <person name="Mondo S."/>
            <person name="Nolan M."/>
            <person name="Ohm R."/>
            <person name="Pangilinan J."/>
            <person name="Park H.-J."/>
            <person name="Ramirez L."/>
            <person name="Alfaro M."/>
            <person name="Sun H."/>
            <person name="Tritt A."/>
            <person name="Yoshinaga Y."/>
            <person name="Zwiers L.-H."/>
            <person name="Turgeon B."/>
            <person name="Goodwin S."/>
            <person name="Spatafora J."/>
            <person name="Crous P."/>
            <person name="Grigoriev I."/>
        </authorList>
    </citation>
    <scope>NUCLEOTIDE SEQUENCE</scope>
    <source>
        <strain evidence="15">SCOH1-5</strain>
    </source>
</reference>
<comment type="subcellular location">
    <subcellularLocation>
        <location evidence="1">Cell membrane</location>
        <topology evidence="1">Multi-pass membrane protein</topology>
    </subcellularLocation>
</comment>
<feature type="transmembrane region" description="Helical" evidence="13">
    <location>
        <begin position="179"/>
        <end position="197"/>
    </location>
</feature>
<dbReference type="Gene3D" id="1.20.1250.20">
    <property type="entry name" value="MFS general substrate transporter like domains"/>
    <property type="match status" value="1"/>
</dbReference>
<keyword evidence="16" id="KW-1185">Reference proteome</keyword>
<dbReference type="AlphaFoldDB" id="A0A6A6EZ38"/>
<feature type="domain" description="Major facilitator superfamily (MFS) profile" evidence="14">
    <location>
        <begin position="55"/>
        <end position="479"/>
    </location>
</feature>
<feature type="transmembrane region" description="Helical" evidence="13">
    <location>
        <begin position="278"/>
        <end position="300"/>
    </location>
</feature>
<dbReference type="PANTHER" id="PTHR23502">
    <property type="entry name" value="MAJOR FACILITATOR SUPERFAMILY"/>
    <property type="match status" value="1"/>
</dbReference>